<dbReference type="Gene3D" id="3.30.420.40">
    <property type="match status" value="2"/>
</dbReference>
<dbReference type="EMBL" id="PCWA01000089">
    <property type="protein sequence ID" value="PIQ88766.1"/>
    <property type="molecule type" value="Genomic_DNA"/>
</dbReference>
<organism evidence="2 3">
    <name type="scientific">Candidatus Ghiorseimicrobium undicola</name>
    <dbReference type="NCBI Taxonomy" id="1974746"/>
    <lineage>
        <taxon>Bacteria</taxon>
        <taxon>Pseudomonadati</taxon>
        <taxon>Candidatus Omnitrophota</taxon>
        <taxon>Candidatus Ghiorseimicrobium</taxon>
    </lineage>
</organism>
<evidence type="ECO:0000313" key="3">
    <source>
        <dbReference type="Proteomes" id="UP000229641"/>
    </source>
</evidence>
<sequence>MGKNFIIGIDLGGTNTKIGLLDKCLNIKDRVVFSTKEFKTKNLLIEALCLNITCLLDKHGIKKSSVLGIGIGLPGPIDSARGIAHYFPNIPGWREVPLSGIIRRKTGISTLIDNDVNLIALAEFKKGAGIGAVNMLCLTLGTGVGAGIILGGRLYRGSSFSAGEVGHVPVNEFGPKCGCGSNGCLESYIGNQHILNLAQKSLKIKNLEELTVLARKGNKEALSIWHRVGRFLGIALSGVVNLLNPDLIVIGGGVSGAGSFIFGATRKVIKARAMSPAKTIAKIARAKLGDDAGIIGAALLLSENKC</sequence>
<keyword evidence="2" id="KW-0808">Transferase</keyword>
<reference evidence="2 3" key="1">
    <citation type="submission" date="2017-09" db="EMBL/GenBank/DDBJ databases">
        <title>Depth-based differentiation of microbial function through sediment-hosted aquifers and enrichment of novel symbionts in the deep terrestrial subsurface.</title>
        <authorList>
            <person name="Probst A.J."/>
            <person name="Ladd B."/>
            <person name="Jarett J.K."/>
            <person name="Geller-Mcgrath D.E."/>
            <person name="Sieber C.M."/>
            <person name="Emerson J.B."/>
            <person name="Anantharaman K."/>
            <person name="Thomas B.C."/>
            <person name="Malmstrom R."/>
            <person name="Stieglmeier M."/>
            <person name="Klingl A."/>
            <person name="Woyke T."/>
            <person name="Ryan C.M."/>
            <person name="Banfield J.F."/>
        </authorList>
    </citation>
    <scope>NUCLEOTIDE SEQUENCE [LARGE SCALE GENOMIC DNA]</scope>
    <source>
        <strain evidence="2">CG11_big_fil_rev_8_21_14_0_20_42_13</strain>
    </source>
</reference>
<comment type="similarity">
    <text evidence="1">Belongs to the ROK (NagC/XylR) family.</text>
</comment>
<dbReference type="AlphaFoldDB" id="A0A2H0LWL8"/>
<dbReference type="PANTHER" id="PTHR18964:SF149">
    <property type="entry name" value="BIFUNCTIONAL UDP-N-ACETYLGLUCOSAMINE 2-EPIMERASE_N-ACETYLMANNOSAMINE KINASE"/>
    <property type="match status" value="1"/>
</dbReference>
<dbReference type="PROSITE" id="PS01125">
    <property type="entry name" value="ROK"/>
    <property type="match status" value="1"/>
</dbReference>
<proteinExistence type="inferred from homology"/>
<comment type="caution">
    <text evidence="2">The sequence shown here is derived from an EMBL/GenBank/DDBJ whole genome shotgun (WGS) entry which is preliminary data.</text>
</comment>
<dbReference type="CDD" id="cd23763">
    <property type="entry name" value="ASKHA_ATPase_ROK"/>
    <property type="match status" value="1"/>
</dbReference>
<dbReference type="Pfam" id="PF00480">
    <property type="entry name" value="ROK"/>
    <property type="match status" value="1"/>
</dbReference>
<dbReference type="InterPro" id="IPR000600">
    <property type="entry name" value="ROK"/>
</dbReference>
<evidence type="ECO:0000256" key="1">
    <source>
        <dbReference type="ARBA" id="ARBA00006479"/>
    </source>
</evidence>
<accession>A0A2H0LWL8</accession>
<dbReference type="SUPFAM" id="SSF53067">
    <property type="entry name" value="Actin-like ATPase domain"/>
    <property type="match status" value="1"/>
</dbReference>
<dbReference type="Proteomes" id="UP000229641">
    <property type="component" value="Unassembled WGS sequence"/>
</dbReference>
<dbReference type="PANTHER" id="PTHR18964">
    <property type="entry name" value="ROK (REPRESSOR, ORF, KINASE) FAMILY"/>
    <property type="match status" value="1"/>
</dbReference>
<keyword evidence="2" id="KW-0418">Kinase</keyword>
<gene>
    <name evidence="2" type="ORF">COV72_06800</name>
</gene>
<dbReference type="InterPro" id="IPR043129">
    <property type="entry name" value="ATPase_NBD"/>
</dbReference>
<evidence type="ECO:0000313" key="2">
    <source>
        <dbReference type="EMBL" id="PIQ88766.1"/>
    </source>
</evidence>
<dbReference type="InterPro" id="IPR049874">
    <property type="entry name" value="ROK_cs"/>
</dbReference>
<name>A0A2H0LWL8_9BACT</name>
<dbReference type="GO" id="GO:0016301">
    <property type="term" value="F:kinase activity"/>
    <property type="evidence" value="ECO:0007669"/>
    <property type="project" value="UniProtKB-KW"/>
</dbReference>
<protein>
    <submittedName>
        <fullName evidence="2">Sugar kinase</fullName>
    </submittedName>
</protein>